<dbReference type="InterPro" id="IPR011990">
    <property type="entry name" value="TPR-like_helical_dom_sf"/>
</dbReference>
<dbReference type="Proteomes" id="UP000007305">
    <property type="component" value="Chromosome 2"/>
</dbReference>
<dbReference type="PANTHER" id="PTHR47780:SF1">
    <property type="entry name" value="PROTEIN SET DOMAIN GROUP 41"/>
    <property type="match status" value="1"/>
</dbReference>
<feature type="domain" description="SET" evidence="1">
    <location>
        <begin position="138"/>
        <end position="292"/>
    </location>
</feature>
<protein>
    <recommendedName>
        <fullName evidence="1">SET domain-containing protein</fullName>
    </recommendedName>
</protein>
<dbReference type="OrthoDB" id="5945798at2759"/>
<dbReference type="Gene3D" id="2.170.270.10">
    <property type="entry name" value="SET domain"/>
    <property type="match status" value="1"/>
</dbReference>
<dbReference type="Gramene" id="Zm00001eb083170_T002">
    <property type="protein sequence ID" value="Zm00001eb083170_P002"/>
    <property type="gene ID" value="Zm00001eb083170"/>
</dbReference>
<gene>
    <name evidence="2" type="primary">LOC103646467</name>
</gene>
<reference evidence="3" key="1">
    <citation type="submission" date="2015-12" db="EMBL/GenBank/DDBJ databases">
        <title>Update maize B73 reference genome by single molecule sequencing technologies.</title>
        <authorList>
            <consortium name="Maize Genome Sequencing Project"/>
            <person name="Ware D."/>
        </authorList>
    </citation>
    <scope>NUCLEOTIDE SEQUENCE [LARGE SCALE GENOMIC DNA]</scope>
    <source>
        <strain evidence="3">cv. B73</strain>
    </source>
</reference>
<sequence length="639" mass="70741">MEMRARESVSMSKDLTGEITPFATALHDVFLHSHCSSCFTKLLPQTPCVMSCMTCCSLRYCCSECLRADSVVHVSSGECCFFVDHLKRASPSYVTEGTSDLRAALRLLCVLEIHGLVSPDSINHYSRIGGLSASGIEEALKEGEVIAERILEGSLLMSSARKSRAQTCVIFSDRLKLEKMALWAVIINSVEVQLSEGLALGVAVYGPSFSWFNHSCFPSASYRFVLAPRNEDCASQKSKSSVVPASKGVAADVWHAWQYEDHSTHALCKYGPRVVVRCIKPINKGDEVCITYIDLLQTREARHSDLWSKYKFICSCRRCIASPEPYTDLILNCDVRDLDKAEAEGTVTPPAIENLGDVLQQAISEYTSNDDPEACCDMIETMLSNRLVSGLKQEDISGRKHILQPLHHICLTAYMTLASAYRFRALSLEEAVRSDGENTDEFFRMAKAAAAYSLVLAGSTHHLFLSECSLMIPLSHFLLNTGQSLLYLVESIKGKTRQNISEARLSFSSCPASSTDNDSPPYHVFRSTCEAFGKQMLSLSLRCWSFLVRGLPCLEKIKSPMEFSMPGTTIFQSVLSEEDHANLSAHEPVGFTERQAGCILSLALCCITYCKYLATICYGPHHYLADHAKYLLEGIDPAQ</sequence>
<evidence type="ECO:0000313" key="3">
    <source>
        <dbReference type="Proteomes" id="UP000007305"/>
    </source>
</evidence>
<dbReference type="SUPFAM" id="SSF82199">
    <property type="entry name" value="SET domain"/>
    <property type="match status" value="1"/>
</dbReference>
<proteinExistence type="predicted"/>
<accession>A0A804MG93</accession>
<dbReference type="GeneID" id="103646467"/>
<organism evidence="2 3">
    <name type="scientific">Zea mays</name>
    <name type="common">Maize</name>
    <dbReference type="NCBI Taxonomy" id="4577"/>
    <lineage>
        <taxon>Eukaryota</taxon>
        <taxon>Viridiplantae</taxon>
        <taxon>Streptophyta</taxon>
        <taxon>Embryophyta</taxon>
        <taxon>Tracheophyta</taxon>
        <taxon>Spermatophyta</taxon>
        <taxon>Magnoliopsida</taxon>
        <taxon>Liliopsida</taxon>
        <taxon>Poales</taxon>
        <taxon>Poaceae</taxon>
        <taxon>PACMAD clade</taxon>
        <taxon>Panicoideae</taxon>
        <taxon>Andropogonodae</taxon>
        <taxon>Andropogoneae</taxon>
        <taxon>Tripsacinae</taxon>
        <taxon>Zea</taxon>
    </lineage>
</organism>
<dbReference type="RefSeq" id="XP_020403889.1">
    <property type="nucleotide sequence ID" value="XM_020548300.3"/>
</dbReference>
<reference evidence="2" key="3">
    <citation type="submission" date="2021-05" db="UniProtKB">
        <authorList>
            <consortium name="EnsemblPlants"/>
        </authorList>
    </citation>
    <scope>IDENTIFICATION</scope>
    <source>
        <strain evidence="2">cv. B73</strain>
    </source>
</reference>
<name>A0A804MG93_MAIZE</name>
<evidence type="ECO:0000259" key="1">
    <source>
        <dbReference type="Pfam" id="PF00856"/>
    </source>
</evidence>
<dbReference type="PANTHER" id="PTHR47780">
    <property type="entry name" value="PROTEIN SET DOMAIN GROUP 41"/>
    <property type="match status" value="1"/>
</dbReference>
<dbReference type="InterPro" id="IPR001214">
    <property type="entry name" value="SET_dom"/>
</dbReference>
<keyword evidence="3" id="KW-1185">Reference proteome</keyword>
<reference evidence="2" key="2">
    <citation type="submission" date="2019-07" db="EMBL/GenBank/DDBJ databases">
        <authorList>
            <person name="Seetharam A."/>
            <person name="Woodhouse M."/>
            <person name="Cannon E."/>
        </authorList>
    </citation>
    <scope>NUCLEOTIDE SEQUENCE [LARGE SCALE GENOMIC DNA]</scope>
    <source>
        <strain evidence="2">cv. B73</strain>
    </source>
</reference>
<evidence type="ECO:0000313" key="2">
    <source>
        <dbReference type="EnsemblPlants" id="Zm00001eb083170_P002"/>
    </source>
</evidence>
<dbReference type="AlphaFoldDB" id="A0A804MG93"/>
<dbReference type="Gene3D" id="1.25.40.10">
    <property type="entry name" value="Tetratricopeptide repeat domain"/>
    <property type="match status" value="1"/>
</dbReference>
<dbReference type="RefSeq" id="XP_008669420.1">
    <property type="nucleotide sequence ID" value="XM_008671198.3"/>
</dbReference>
<dbReference type="FunCoup" id="A0A804MG93">
    <property type="interactions" value="4"/>
</dbReference>
<dbReference type="Pfam" id="PF00856">
    <property type="entry name" value="SET"/>
    <property type="match status" value="1"/>
</dbReference>
<dbReference type="EnsemblPlants" id="Zm00001eb083170_T002">
    <property type="protein sequence ID" value="Zm00001eb083170_P002"/>
    <property type="gene ID" value="Zm00001eb083170"/>
</dbReference>
<dbReference type="InterPro" id="IPR046341">
    <property type="entry name" value="SET_dom_sf"/>
</dbReference>
<dbReference type="CDD" id="cd20071">
    <property type="entry name" value="SET_SMYD"/>
    <property type="match status" value="1"/>
</dbReference>
<dbReference type="InParanoid" id="A0A804MG93"/>
<dbReference type="KEGG" id="zma:103646467"/>